<dbReference type="EMBL" id="JAHOEL010000071">
    <property type="protein sequence ID" value="MBV3393418.1"/>
    <property type="molecule type" value="Genomic_DNA"/>
</dbReference>
<dbReference type="Proteomes" id="UP001197492">
    <property type="component" value="Unassembled WGS sequence"/>
</dbReference>
<keyword evidence="1" id="KW-0812">Transmembrane</keyword>
<gene>
    <name evidence="2" type="ORF">KSV97_07850</name>
    <name evidence="3" type="ORF">KSW06_09195</name>
</gene>
<evidence type="ECO:0008006" key="6">
    <source>
        <dbReference type="Google" id="ProtNLM"/>
    </source>
</evidence>
<keyword evidence="5" id="KW-1185">Reference proteome</keyword>
<feature type="transmembrane region" description="Helical" evidence="1">
    <location>
        <begin position="7"/>
        <end position="25"/>
    </location>
</feature>
<name>A0AAW4MW02_9FIRM</name>
<dbReference type="RefSeq" id="WP_022425634.1">
    <property type="nucleotide sequence ID" value="NZ_CAXVKV010000102.1"/>
</dbReference>
<comment type="caution">
    <text evidence="2">The sequence shown here is derived from an EMBL/GenBank/DDBJ whole genome shotgun (WGS) entry which is preliminary data.</text>
</comment>
<dbReference type="EMBL" id="JAHOEF010000050">
    <property type="protein sequence ID" value="MBV3383129.1"/>
    <property type="molecule type" value="Genomic_DNA"/>
</dbReference>
<dbReference type="AlphaFoldDB" id="A0AAW4MW02"/>
<sequence length="104" mass="12095">MDKIKKNWIYYLIIFITFYLIPILIKDTGSGIFILLIVIPLITLFTSIIYGLSNKFDFIYPLIVAILFIPTLFIYYNTSAWVYVIAYSMIALIGELLGKTLQRK</sequence>
<evidence type="ECO:0000313" key="4">
    <source>
        <dbReference type="Proteomes" id="UP001196408"/>
    </source>
</evidence>
<evidence type="ECO:0000256" key="1">
    <source>
        <dbReference type="SAM" id="Phobius"/>
    </source>
</evidence>
<evidence type="ECO:0000313" key="5">
    <source>
        <dbReference type="Proteomes" id="UP001197492"/>
    </source>
</evidence>
<evidence type="ECO:0000313" key="2">
    <source>
        <dbReference type="EMBL" id="MBV3383129.1"/>
    </source>
</evidence>
<accession>A0AAW4MW02</accession>
<keyword evidence="1" id="KW-1133">Transmembrane helix</keyword>
<reference evidence="2 5" key="1">
    <citation type="submission" date="2021-06" db="EMBL/GenBank/DDBJ databases">
        <title>Collection of gut derived symbiotic bacterial strains cultured from healthy donors.</title>
        <authorList>
            <person name="Lin H."/>
            <person name="Littmann E."/>
            <person name="Pamer E.G."/>
        </authorList>
    </citation>
    <scope>NUCLEOTIDE SEQUENCE</scope>
    <source>
        <strain evidence="3 5">MSK.21.70</strain>
        <strain evidence="2">MSK.21.82</strain>
    </source>
</reference>
<feature type="transmembrane region" description="Helical" evidence="1">
    <location>
        <begin position="58"/>
        <end position="75"/>
    </location>
</feature>
<dbReference type="Proteomes" id="UP001196408">
    <property type="component" value="Unassembled WGS sequence"/>
</dbReference>
<feature type="transmembrane region" description="Helical" evidence="1">
    <location>
        <begin position="81"/>
        <end position="98"/>
    </location>
</feature>
<proteinExistence type="predicted"/>
<protein>
    <recommendedName>
        <fullName evidence="6">Exosortase</fullName>
    </recommendedName>
</protein>
<keyword evidence="1" id="KW-0472">Membrane</keyword>
<evidence type="ECO:0000313" key="3">
    <source>
        <dbReference type="EMBL" id="MBV3393418.1"/>
    </source>
</evidence>
<organism evidence="2 4">
    <name type="scientific">Catenibacterium mitsuokai</name>
    <dbReference type="NCBI Taxonomy" id="100886"/>
    <lineage>
        <taxon>Bacteria</taxon>
        <taxon>Bacillati</taxon>
        <taxon>Bacillota</taxon>
        <taxon>Erysipelotrichia</taxon>
        <taxon>Erysipelotrichales</taxon>
        <taxon>Coprobacillaceae</taxon>
        <taxon>Catenibacterium</taxon>
    </lineage>
</organism>
<feature type="transmembrane region" description="Helical" evidence="1">
    <location>
        <begin position="31"/>
        <end position="51"/>
    </location>
</feature>